<evidence type="ECO:0000313" key="1">
    <source>
        <dbReference type="EMBL" id="MBB3219913.1"/>
    </source>
</evidence>
<name>A0A7W5HAW7_9BURK</name>
<sequence length="41" mass="4518">MRHSAIGGFWARQLPSSTYQLCQSSFSEFQAEVAPRGVLCA</sequence>
<protein>
    <submittedName>
        <fullName evidence="1">Uncharacterized protein</fullName>
    </submittedName>
</protein>
<gene>
    <name evidence="1" type="ORF">FHS02_000700</name>
</gene>
<organism evidence="1 2">
    <name type="scientific">Pseudoduganella umbonata</name>
    <dbReference type="NCBI Taxonomy" id="864828"/>
    <lineage>
        <taxon>Bacteria</taxon>
        <taxon>Pseudomonadati</taxon>
        <taxon>Pseudomonadota</taxon>
        <taxon>Betaproteobacteria</taxon>
        <taxon>Burkholderiales</taxon>
        <taxon>Oxalobacteraceae</taxon>
        <taxon>Telluria group</taxon>
        <taxon>Pseudoduganella</taxon>
    </lineage>
</organism>
<dbReference type="EMBL" id="JACHXS010000001">
    <property type="protein sequence ID" value="MBB3219913.1"/>
    <property type="molecule type" value="Genomic_DNA"/>
</dbReference>
<comment type="caution">
    <text evidence="1">The sequence shown here is derived from an EMBL/GenBank/DDBJ whole genome shotgun (WGS) entry which is preliminary data.</text>
</comment>
<proteinExistence type="predicted"/>
<reference evidence="1 2" key="1">
    <citation type="submission" date="2020-08" db="EMBL/GenBank/DDBJ databases">
        <title>Genomic Encyclopedia of Type Strains, Phase III (KMG-III): the genomes of soil and plant-associated and newly described type strains.</title>
        <authorList>
            <person name="Whitman W."/>
        </authorList>
    </citation>
    <scope>NUCLEOTIDE SEQUENCE [LARGE SCALE GENOMIC DNA]</scope>
    <source>
        <strain evidence="1 2">CECT 7753</strain>
    </source>
</reference>
<dbReference type="RefSeq" id="WP_259772480.1">
    <property type="nucleotide sequence ID" value="NZ_CP040017.1"/>
</dbReference>
<evidence type="ECO:0000313" key="2">
    <source>
        <dbReference type="Proteomes" id="UP000584325"/>
    </source>
</evidence>
<dbReference type="AlphaFoldDB" id="A0A7W5HAW7"/>
<accession>A0A7W5HAW7</accession>
<dbReference type="Proteomes" id="UP000584325">
    <property type="component" value="Unassembled WGS sequence"/>
</dbReference>